<evidence type="ECO:0000313" key="2">
    <source>
        <dbReference type="Proteomes" id="UP000191691"/>
    </source>
</evidence>
<accession>A0A1V6YQZ7</accession>
<dbReference type="Proteomes" id="UP000191691">
    <property type="component" value="Unassembled WGS sequence"/>
</dbReference>
<evidence type="ECO:0000313" key="1">
    <source>
        <dbReference type="EMBL" id="OQE89860.1"/>
    </source>
</evidence>
<proteinExistence type="predicted"/>
<dbReference type="OMA" id="CQDWVAG"/>
<gene>
    <name evidence="1" type="ORF">PENNAL_c0013G02858</name>
</gene>
<dbReference type="EMBL" id="MOOB01000013">
    <property type="protein sequence ID" value="OQE89860.1"/>
    <property type="molecule type" value="Genomic_DNA"/>
</dbReference>
<keyword evidence="2" id="KW-1185">Reference proteome</keyword>
<comment type="caution">
    <text evidence="1">The sequence shown here is derived from an EMBL/GenBank/DDBJ whole genome shotgun (WGS) entry which is preliminary data.</text>
</comment>
<sequence length="295" mass="32695">MEPPTHGLSINIYGRGDAKLGDGPSHMGVAIYKHGASTCEMHHIRNPTDEDFVYDPRTQPLEDPVLKGRCELASLSSEKAQQAASLISAFGNDESNIPEFGVGNCQDWVAGAVGMLEHAGIVSPGEREFWKSMINRSSGEMKNECLQGMKKWIDGPESTYEGEPDAKFADRERGTVKPVGKLAQNELFRARMQSLLGPKAGGETEHDEKPVERPFYVSSPFFKLDCVRAWMEEARLLQDHTFTLAMLMEPTWELTREDTASVKTATRPRKLLGGRQPFLAPKAVIFGVDFKGPLE</sequence>
<reference evidence="2" key="1">
    <citation type="journal article" date="2017" name="Nat. Microbiol.">
        <title>Global analysis of biosynthetic gene clusters reveals vast potential of secondary metabolite production in Penicillium species.</title>
        <authorList>
            <person name="Nielsen J.C."/>
            <person name="Grijseels S."/>
            <person name="Prigent S."/>
            <person name="Ji B."/>
            <person name="Dainat J."/>
            <person name="Nielsen K.F."/>
            <person name="Frisvad J.C."/>
            <person name="Workman M."/>
            <person name="Nielsen J."/>
        </authorList>
    </citation>
    <scope>NUCLEOTIDE SEQUENCE [LARGE SCALE GENOMIC DNA]</scope>
    <source>
        <strain evidence="2">IBT 13039</strain>
    </source>
</reference>
<dbReference type="AlphaFoldDB" id="A0A1V6YQZ7"/>
<protein>
    <submittedName>
        <fullName evidence="1">Uncharacterized protein</fullName>
    </submittedName>
</protein>
<organism evidence="1 2">
    <name type="scientific">Penicillium nalgiovense</name>
    <dbReference type="NCBI Taxonomy" id="60175"/>
    <lineage>
        <taxon>Eukaryota</taxon>
        <taxon>Fungi</taxon>
        <taxon>Dikarya</taxon>
        <taxon>Ascomycota</taxon>
        <taxon>Pezizomycotina</taxon>
        <taxon>Eurotiomycetes</taxon>
        <taxon>Eurotiomycetidae</taxon>
        <taxon>Eurotiales</taxon>
        <taxon>Aspergillaceae</taxon>
        <taxon>Penicillium</taxon>
    </lineage>
</organism>
<name>A0A1V6YQZ7_PENNA</name>